<dbReference type="SUPFAM" id="SSF142433">
    <property type="entry name" value="CinA-like"/>
    <property type="match status" value="1"/>
</dbReference>
<dbReference type="Gene3D" id="3.90.950.20">
    <property type="entry name" value="CinA-like"/>
    <property type="match status" value="1"/>
</dbReference>
<dbReference type="NCBIfam" id="TIGR00199">
    <property type="entry name" value="PncC_domain"/>
    <property type="match status" value="1"/>
</dbReference>
<feature type="domain" description="CinA C-terminal" evidence="1">
    <location>
        <begin position="4"/>
        <end position="154"/>
    </location>
</feature>
<dbReference type="InterPro" id="IPR008136">
    <property type="entry name" value="CinA_C"/>
</dbReference>
<dbReference type="Proteomes" id="UP000651668">
    <property type="component" value="Unassembled WGS sequence"/>
</dbReference>
<dbReference type="AlphaFoldDB" id="A0A916UIB0"/>
<dbReference type="InterPro" id="IPR036653">
    <property type="entry name" value="CinA-like_C"/>
</dbReference>
<comment type="caution">
    <text evidence="2">The sequence shown here is derived from an EMBL/GenBank/DDBJ whole genome shotgun (WGS) entry which is preliminary data.</text>
</comment>
<evidence type="ECO:0000313" key="2">
    <source>
        <dbReference type="EMBL" id="GGC71972.1"/>
    </source>
</evidence>
<dbReference type="RefSeq" id="WP_188627440.1">
    <property type="nucleotide sequence ID" value="NZ_BMIL01000009.1"/>
</dbReference>
<protein>
    <submittedName>
        <fullName evidence="2">Damage-inducible protein CinA</fullName>
    </submittedName>
</protein>
<sequence>MPSKVVEDCAKLLAAQELNIAFAESATVGRMAAEFGLTDEAGKILKGGIVCYDAGVKEDLLKVDDKLVEEFTPESAEVTEAAANGLRSFMPAKIHVAITGLTCPGGSESPEKPVGTMFIHCISDDFEFSDRSTFTGGKEVIIMKCIENFAHLLIQKISPAK</sequence>
<dbReference type="EMBL" id="BMIL01000009">
    <property type="protein sequence ID" value="GGC71972.1"/>
    <property type="molecule type" value="Genomic_DNA"/>
</dbReference>
<evidence type="ECO:0000313" key="3">
    <source>
        <dbReference type="Proteomes" id="UP000651668"/>
    </source>
</evidence>
<name>A0A916UIB0_9SPHI</name>
<reference evidence="2" key="2">
    <citation type="submission" date="2020-09" db="EMBL/GenBank/DDBJ databases">
        <authorList>
            <person name="Sun Q."/>
            <person name="Zhou Y."/>
        </authorList>
    </citation>
    <scope>NUCLEOTIDE SEQUENCE</scope>
    <source>
        <strain evidence="2">CGMCC 1.15343</strain>
    </source>
</reference>
<dbReference type="Pfam" id="PF02464">
    <property type="entry name" value="CinA"/>
    <property type="match status" value="1"/>
</dbReference>
<organism evidence="2 3">
    <name type="scientific">Pedobacter quisquiliarum</name>
    <dbReference type="NCBI Taxonomy" id="1834438"/>
    <lineage>
        <taxon>Bacteria</taxon>
        <taxon>Pseudomonadati</taxon>
        <taxon>Bacteroidota</taxon>
        <taxon>Sphingobacteriia</taxon>
        <taxon>Sphingobacteriales</taxon>
        <taxon>Sphingobacteriaceae</taxon>
        <taxon>Pedobacter</taxon>
    </lineage>
</organism>
<accession>A0A916UIB0</accession>
<keyword evidence="3" id="KW-1185">Reference proteome</keyword>
<proteinExistence type="predicted"/>
<evidence type="ECO:0000259" key="1">
    <source>
        <dbReference type="Pfam" id="PF02464"/>
    </source>
</evidence>
<gene>
    <name evidence="2" type="ORF">GCM10011387_26880</name>
</gene>
<reference evidence="2" key="1">
    <citation type="journal article" date="2014" name="Int. J. Syst. Evol. Microbiol.">
        <title>Complete genome sequence of Corynebacterium casei LMG S-19264T (=DSM 44701T), isolated from a smear-ripened cheese.</title>
        <authorList>
            <consortium name="US DOE Joint Genome Institute (JGI-PGF)"/>
            <person name="Walter F."/>
            <person name="Albersmeier A."/>
            <person name="Kalinowski J."/>
            <person name="Ruckert C."/>
        </authorList>
    </citation>
    <scope>NUCLEOTIDE SEQUENCE</scope>
    <source>
        <strain evidence="2">CGMCC 1.15343</strain>
    </source>
</reference>